<dbReference type="InterPro" id="IPR023187">
    <property type="entry name" value="Tscrpt_reg_MarR-type_CS"/>
</dbReference>
<dbReference type="PROSITE" id="PS01117">
    <property type="entry name" value="HTH_MARR_1"/>
    <property type="match status" value="1"/>
</dbReference>
<dbReference type="Proteomes" id="UP000295444">
    <property type="component" value="Unassembled WGS sequence"/>
</dbReference>
<evidence type="ECO:0000256" key="3">
    <source>
        <dbReference type="ARBA" id="ARBA00023163"/>
    </source>
</evidence>
<evidence type="ECO:0000256" key="1">
    <source>
        <dbReference type="ARBA" id="ARBA00023015"/>
    </source>
</evidence>
<dbReference type="PANTHER" id="PTHR33164">
    <property type="entry name" value="TRANSCRIPTIONAL REGULATOR, MARR FAMILY"/>
    <property type="match status" value="1"/>
</dbReference>
<dbReference type="AlphaFoldDB" id="A0A4R6SEN5"/>
<name>A0A4R6SEN5_LABRH</name>
<organism evidence="5 6">
    <name type="scientific">Labedaea rhizosphaerae</name>
    <dbReference type="NCBI Taxonomy" id="598644"/>
    <lineage>
        <taxon>Bacteria</taxon>
        <taxon>Bacillati</taxon>
        <taxon>Actinomycetota</taxon>
        <taxon>Actinomycetes</taxon>
        <taxon>Pseudonocardiales</taxon>
        <taxon>Pseudonocardiaceae</taxon>
        <taxon>Labedaea</taxon>
    </lineage>
</organism>
<accession>A0A4R6SEN5</accession>
<dbReference type="PANTHER" id="PTHR33164:SF57">
    <property type="entry name" value="MARR-FAMILY TRANSCRIPTIONAL REGULATOR"/>
    <property type="match status" value="1"/>
</dbReference>
<dbReference type="PROSITE" id="PS50995">
    <property type="entry name" value="HTH_MARR_2"/>
    <property type="match status" value="1"/>
</dbReference>
<protein>
    <submittedName>
        <fullName evidence="5">DNA-binding MarR family transcriptional regulator</fullName>
    </submittedName>
</protein>
<dbReference type="OrthoDB" id="5148120at2"/>
<dbReference type="CDD" id="cd00090">
    <property type="entry name" value="HTH_ARSR"/>
    <property type="match status" value="1"/>
</dbReference>
<gene>
    <name evidence="5" type="ORF">EV186_10244</name>
</gene>
<dbReference type="GO" id="GO:0003700">
    <property type="term" value="F:DNA-binding transcription factor activity"/>
    <property type="evidence" value="ECO:0007669"/>
    <property type="project" value="InterPro"/>
</dbReference>
<evidence type="ECO:0000256" key="2">
    <source>
        <dbReference type="ARBA" id="ARBA00023125"/>
    </source>
</evidence>
<sequence>MTLRCLGNHLFVWRKYRHAVAMAHAYDDLESVVYPLVRIAEGMRRAQGRAIDPTRQAILQQAAMRGQVRPSELAADLDLYQSSITRQTRVLEDEGYVKVEADPADRRSCLISLTDHGWTEVRRLTKLGLDRFDEFMADWDADDVRTLGRLLTRLEASVEEAKRSKQKPPGRRWQQS</sequence>
<keyword evidence="1" id="KW-0805">Transcription regulation</keyword>
<evidence type="ECO:0000313" key="5">
    <source>
        <dbReference type="EMBL" id="TDQ00183.1"/>
    </source>
</evidence>
<proteinExistence type="predicted"/>
<dbReference type="Gene3D" id="1.10.10.10">
    <property type="entry name" value="Winged helix-like DNA-binding domain superfamily/Winged helix DNA-binding domain"/>
    <property type="match status" value="1"/>
</dbReference>
<reference evidence="5 6" key="1">
    <citation type="submission" date="2019-03" db="EMBL/GenBank/DDBJ databases">
        <title>Genomic Encyclopedia of Type Strains, Phase IV (KMG-IV): sequencing the most valuable type-strain genomes for metagenomic binning, comparative biology and taxonomic classification.</title>
        <authorList>
            <person name="Goeker M."/>
        </authorList>
    </citation>
    <scope>NUCLEOTIDE SEQUENCE [LARGE SCALE GENOMIC DNA]</scope>
    <source>
        <strain evidence="5 6">DSM 45361</strain>
    </source>
</reference>
<dbReference type="SUPFAM" id="SSF46785">
    <property type="entry name" value="Winged helix' DNA-binding domain"/>
    <property type="match status" value="1"/>
</dbReference>
<dbReference type="EMBL" id="SNXZ01000002">
    <property type="protein sequence ID" value="TDQ00183.1"/>
    <property type="molecule type" value="Genomic_DNA"/>
</dbReference>
<dbReference type="GO" id="GO:0006950">
    <property type="term" value="P:response to stress"/>
    <property type="evidence" value="ECO:0007669"/>
    <property type="project" value="TreeGrafter"/>
</dbReference>
<feature type="domain" description="HTH marR-type" evidence="4">
    <location>
        <begin position="26"/>
        <end position="156"/>
    </location>
</feature>
<keyword evidence="6" id="KW-1185">Reference proteome</keyword>
<dbReference type="InterPro" id="IPR000835">
    <property type="entry name" value="HTH_MarR-typ"/>
</dbReference>
<dbReference type="SMART" id="SM00347">
    <property type="entry name" value="HTH_MARR"/>
    <property type="match status" value="1"/>
</dbReference>
<keyword evidence="2 5" id="KW-0238">DNA-binding</keyword>
<dbReference type="Pfam" id="PF01047">
    <property type="entry name" value="MarR"/>
    <property type="match status" value="1"/>
</dbReference>
<dbReference type="GO" id="GO:0003677">
    <property type="term" value="F:DNA binding"/>
    <property type="evidence" value="ECO:0007669"/>
    <property type="project" value="UniProtKB-KW"/>
</dbReference>
<dbReference type="InterPro" id="IPR039422">
    <property type="entry name" value="MarR/SlyA-like"/>
</dbReference>
<dbReference type="InterPro" id="IPR036388">
    <property type="entry name" value="WH-like_DNA-bd_sf"/>
</dbReference>
<dbReference type="InterPro" id="IPR011991">
    <property type="entry name" value="ArsR-like_HTH"/>
</dbReference>
<keyword evidence="3" id="KW-0804">Transcription</keyword>
<evidence type="ECO:0000259" key="4">
    <source>
        <dbReference type="PROSITE" id="PS50995"/>
    </source>
</evidence>
<evidence type="ECO:0000313" key="6">
    <source>
        <dbReference type="Proteomes" id="UP000295444"/>
    </source>
</evidence>
<comment type="caution">
    <text evidence="5">The sequence shown here is derived from an EMBL/GenBank/DDBJ whole genome shotgun (WGS) entry which is preliminary data.</text>
</comment>
<dbReference type="PRINTS" id="PR00598">
    <property type="entry name" value="HTHMARR"/>
</dbReference>
<dbReference type="InterPro" id="IPR036390">
    <property type="entry name" value="WH_DNA-bd_sf"/>
</dbReference>